<dbReference type="STRING" id="1798683.A3C90_02125"/>
<organism evidence="1 2">
    <name type="scientific">Candidatus Magasanikbacteria bacterium RIFCSPHIGHO2_02_FULL_51_14</name>
    <dbReference type="NCBI Taxonomy" id="1798683"/>
    <lineage>
        <taxon>Bacteria</taxon>
        <taxon>Candidatus Magasanikiibacteriota</taxon>
    </lineage>
</organism>
<name>A0A1F6MQN5_9BACT</name>
<proteinExistence type="predicted"/>
<accession>A0A1F6MQN5</accession>
<dbReference type="AlphaFoldDB" id="A0A1F6MQN5"/>
<protein>
    <recommendedName>
        <fullName evidence="3">Antitoxin</fullName>
    </recommendedName>
</protein>
<evidence type="ECO:0000313" key="1">
    <source>
        <dbReference type="EMBL" id="OGH73848.1"/>
    </source>
</evidence>
<sequence>MEEKIIGVKELRVNLEKIARAAKRGQRFLVMRRHEPLFRIQPFGHEARKKYTLTDLRDIQFSDPAGDRDLSKQIDHIAYGL</sequence>
<evidence type="ECO:0008006" key="3">
    <source>
        <dbReference type="Google" id="ProtNLM"/>
    </source>
</evidence>
<dbReference type="EMBL" id="MFQE01000012">
    <property type="protein sequence ID" value="OGH73848.1"/>
    <property type="molecule type" value="Genomic_DNA"/>
</dbReference>
<evidence type="ECO:0000313" key="2">
    <source>
        <dbReference type="Proteomes" id="UP000177457"/>
    </source>
</evidence>
<reference evidence="1 2" key="1">
    <citation type="journal article" date="2016" name="Nat. Commun.">
        <title>Thousands of microbial genomes shed light on interconnected biogeochemical processes in an aquifer system.</title>
        <authorList>
            <person name="Anantharaman K."/>
            <person name="Brown C.T."/>
            <person name="Hug L.A."/>
            <person name="Sharon I."/>
            <person name="Castelle C.J."/>
            <person name="Probst A.J."/>
            <person name="Thomas B.C."/>
            <person name="Singh A."/>
            <person name="Wilkins M.J."/>
            <person name="Karaoz U."/>
            <person name="Brodie E.L."/>
            <person name="Williams K.H."/>
            <person name="Hubbard S.S."/>
            <person name="Banfield J.F."/>
        </authorList>
    </citation>
    <scope>NUCLEOTIDE SEQUENCE [LARGE SCALE GENOMIC DNA]</scope>
</reference>
<dbReference type="Proteomes" id="UP000177457">
    <property type="component" value="Unassembled WGS sequence"/>
</dbReference>
<comment type="caution">
    <text evidence="1">The sequence shown here is derived from an EMBL/GenBank/DDBJ whole genome shotgun (WGS) entry which is preliminary data.</text>
</comment>
<gene>
    <name evidence="1" type="ORF">A3C90_02125</name>
</gene>